<feature type="coiled-coil region" evidence="1">
    <location>
        <begin position="43"/>
        <end position="91"/>
    </location>
</feature>
<reference evidence="3" key="1">
    <citation type="submission" date="2020-08" db="EMBL/GenBank/DDBJ databases">
        <title>Plant Genome Project.</title>
        <authorList>
            <person name="Zhang R.-G."/>
        </authorList>
    </citation>
    <scope>NUCLEOTIDE SEQUENCE</scope>
    <source>
        <strain evidence="3">WSP0</strain>
        <tissue evidence="3">Leaf</tissue>
    </source>
</reference>
<dbReference type="EMBL" id="JACTNZ010000004">
    <property type="protein sequence ID" value="KAG5553706.1"/>
    <property type="molecule type" value="Genomic_DNA"/>
</dbReference>
<dbReference type="Proteomes" id="UP000823749">
    <property type="component" value="Chromosome 4"/>
</dbReference>
<sequence>MLEVTVRARRSEAEVPRLTTENTNLLHSNNKLGEENFKLKDTAAQLGRRLEAEESGRKEAEENFEQAAAQLEKKTEDLLILEDNYAKAYNNGFDAATKDFEEQIPGVTQNIWACR</sequence>
<feature type="compositionally biased region" description="Polar residues" evidence="2">
    <location>
        <begin position="19"/>
        <end position="29"/>
    </location>
</feature>
<gene>
    <name evidence="3" type="ORF">RHGRI_011557</name>
</gene>
<accession>A0AAV6KNA9</accession>
<comment type="caution">
    <text evidence="3">The sequence shown here is derived from an EMBL/GenBank/DDBJ whole genome shotgun (WGS) entry which is preliminary data.</text>
</comment>
<name>A0AAV6KNA9_9ERIC</name>
<evidence type="ECO:0008006" key="5">
    <source>
        <dbReference type="Google" id="ProtNLM"/>
    </source>
</evidence>
<evidence type="ECO:0000256" key="1">
    <source>
        <dbReference type="SAM" id="Coils"/>
    </source>
</evidence>
<keyword evidence="1" id="KW-0175">Coiled coil</keyword>
<keyword evidence="4" id="KW-1185">Reference proteome</keyword>
<organism evidence="3 4">
    <name type="scientific">Rhododendron griersonianum</name>
    <dbReference type="NCBI Taxonomy" id="479676"/>
    <lineage>
        <taxon>Eukaryota</taxon>
        <taxon>Viridiplantae</taxon>
        <taxon>Streptophyta</taxon>
        <taxon>Embryophyta</taxon>
        <taxon>Tracheophyta</taxon>
        <taxon>Spermatophyta</taxon>
        <taxon>Magnoliopsida</taxon>
        <taxon>eudicotyledons</taxon>
        <taxon>Gunneridae</taxon>
        <taxon>Pentapetalae</taxon>
        <taxon>asterids</taxon>
        <taxon>Ericales</taxon>
        <taxon>Ericaceae</taxon>
        <taxon>Ericoideae</taxon>
        <taxon>Rhodoreae</taxon>
        <taxon>Rhododendron</taxon>
    </lineage>
</organism>
<evidence type="ECO:0000313" key="4">
    <source>
        <dbReference type="Proteomes" id="UP000823749"/>
    </source>
</evidence>
<evidence type="ECO:0000256" key="2">
    <source>
        <dbReference type="SAM" id="MobiDB-lite"/>
    </source>
</evidence>
<dbReference type="AlphaFoldDB" id="A0AAV6KNA9"/>
<protein>
    <recommendedName>
        <fullName evidence="5">Tropomyosin</fullName>
    </recommendedName>
</protein>
<proteinExistence type="predicted"/>
<feature type="region of interest" description="Disordered" evidence="2">
    <location>
        <begin position="1"/>
        <end position="29"/>
    </location>
</feature>
<evidence type="ECO:0000313" key="3">
    <source>
        <dbReference type="EMBL" id="KAG5553706.1"/>
    </source>
</evidence>